<dbReference type="Gene3D" id="3.10.580.10">
    <property type="entry name" value="CBS-domain"/>
    <property type="match status" value="1"/>
</dbReference>
<dbReference type="CDD" id="cd05401">
    <property type="entry name" value="NT_GlnE_GlnD_like"/>
    <property type="match status" value="1"/>
</dbReference>
<dbReference type="CDD" id="cd00038">
    <property type="entry name" value="CAP_ED"/>
    <property type="match status" value="1"/>
</dbReference>
<keyword evidence="6" id="KW-1185">Reference proteome</keyword>
<proteinExistence type="predicted"/>
<dbReference type="InterPro" id="IPR018490">
    <property type="entry name" value="cNMP-bd_dom_sf"/>
</dbReference>
<dbReference type="RefSeq" id="WP_002683884.1">
    <property type="nucleotide sequence ID" value="NZ_JH600070.1"/>
</dbReference>
<dbReference type="CDD" id="cd04589">
    <property type="entry name" value="CBS_pair_CAP-ED_NT_Pol-beta-like_DUF294_assoc"/>
    <property type="match status" value="1"/>
</dbReference>
<dbReference type="Pfam" id="PF03445">
    <property type="entry name" value="DUF294"/>
    <property type="match status" value="1"/>
</dbReference>
<dbReference type="OrthoDB" id="9808528at2"/>
<dbReference type="PANTHER" id="PTHR43080">
    <property type="entry name" value="CBS DOMAIN-CONTAINING PROTEIN CBSX3, MITOCHONDRIAL"/>
    <property type="match status" value="1"/>
</dbReference>
<feature type="domain" description="CBS" evidence="4">
    <location>
        <begin position="155"/>
        <end position="210"/>
    </location>
</feature>
<dbReference type="PANTHER" id="PTHR43080:SF2">
    <property type="entry name" value="CBS DOMAIN-CONTAINING PROTEIN"/>
    <property type="match status" value="1"/>
</dbReference>
<dbReference type="eggNOG" id="COG2905">
    <property type="taxonomic scope" value="Bacteria"/>
</dbReference>
<dbReference type="SUPFAM" id="SSF54631">
    <property type="entry name" value="CBS-domain pair"/>
    <property type="match status" value="1"/>
</dbReference>
<dbReference type="SMART" id="SM00116">
    <property type="entry name" value="CBS"/>
    <property type="match status" value="2"/>
</dbReference>
<name>I3CDL2_9GAMM</name>
<dbReference type="InterPro" id="IPR051257">
    <property type="entry name" value="Diverse_CBS-Domain"/>
</dbReference>
<dbReference type="PROSITE" id="PS50042">
    <property type="entry name" value="CNMP_BINDING_3"/>
    <property type="match status" value="1"/>
</dbReference>
<evidence type="ECO:0000259" key="3">
    <source>
        <dbReference type="PROSITE" id="PS50042"/>
    </source>
</evidence>
<feature type="domain" description="Cyclic nucleotide-binding" evidence="3">
    <location>
        <begin position="15"/>
        <end position="130"/>
    </location>
</feature>
<dbReference type="GO" id="GO:0008773">
    <property type="term" value="F:[protein-PII] uridylyltransferase activity"/>
    <property type="evidence" value="ECO:0007669"/>
    <property type="project" value="InterPro"/>
</dbReference>
<dbReference type="STRING" id="395493.BegalDRAFT_0794"/>
<dbReference type="Pfam" id="PF00571">
    <property type="entry name" value="CBS"/>
    <property type="match status" value="2"/>
</dbReference>
<evidence type="ECO:0000313" key="6">
    <source>
        <dbReference type="Proteomes" id="UP000005744"/>
    </source>
</evidence>
<gene>
    <name evidence="5" type="ORF">BegalDRAFT_0794</name>
</gene>
<dbReference type="PROSITE" id="PS51371">
    <property type="entry name" value="CBS"/>
    <property type="match status" value="1"/>
</dbReference>
<evidence type="ECO:0000256" key="1">
    <source>
        <dbReference type="ARBA" id="ARBA00023122"/>
    </source>
</evidence>
<dbReference type="HOGENOM" id="CLU_027866_1_0_6"/>
<evidence type="ECO:0000313" key="5">
    <source>
        <dbReference type="EMBL" id="EIJ41705.1"/>
    </source>
</evidence>
<dbReference type="Pfam" id="PF00027">
    <property type="entry name" value="cNMP_binding"/>
    <property type="match status" value="1"/>
</dbReference>
<protein>
    <submittedName>
        <fullName evidence="5">Putative signal-transduction protein containing cAMP-binding and CBS domains</fullName>
    </submittedName>
</protein>
<reference evidence="5 6" key="1">
    <citation type="submission" date="2011-11" db="EMBL/GenBank/DDBJ databases">
        <title>Improved High-Quality Draft sequence of Beggiatoa alba B18lD.</title>
        <authorList>
            <consortium name="US DOE Joint Genome Institute"/>
            <person name="Lucas S."/>
            <person name="Han J."/>
            <person name="Lapidus A."/>
            <person name="Cheng J.-F."/>
            <person name="Goodwin L."/>
            <person name="Pitluck S."/>
            <person name="Peters L."/>
            <person name="Mikhailova N."/>
            <person name="Held B."/>
            <person name="Detter J.C."/>
            <person name="Han C."/>
            <person name="Tapia R."/>
            <person name="Land M."/>
            <person name="Hauser L."/>
            <person name="Kyrpides N."/>
            <person name="Ivanova N."/>
            <person name="Pagani I."/>
            <person name="Samuel K."/>
            <person name="Teske A."/>
            <person name="Mueller J."/>
            <person name="Woyke T."/>
        </authorList>
    </citation>
    <scope>NUCLEOTIDE SEQUENCE [LARGE SCALE GENOMIC DNA]</scope>
    <source>
        <strain evidence="5 6">B18LD</strain>
    </source>
</reference>
<sequence length="609" mass="70090">MMTTIEAPLLEHIQPFNQLSSDELAAVMQTVDIAYFKKDDYLVKQGESPDYLYIVLKGLVHEVNDDEELISFYTAQDCVDTIGLLEGESKHNFIANQEVVCYLLPKSTFLTVIGSNSAFKNAFHQNLTTRLNNIVEQRQNKEMASFMLAKISDIYMQPPVFVNADASIYEAVQQMQTHKVSAVLVQRGDEVGIFTDTDIRKHVVLGRVSVDTELGQFATYNLISLQVDDFLFNARLTMTKHSVKRILVYENDKIVGLLDQLDLFSYFSNDSRLIAVQIERATTKEQLKKACDTVFTMIQSLYDKGVKIRYISQLVTELNRRIFQKLYALIAPPDLIQNSCLLVMGSEGREEQILRTDQDNAIILRDGYVCESLAAITQEFTETLVQFGYPPCNGKIMVNNPYWCRPLKAFQNQIYEWIDHPNEESLMNLAIFYDAHCVAGDAELLRMAKDYLFKLLQDNKIFYAHFARPTLAFETPLNWFENFIVEKNHNRKQLDIKKGGIFPIVHGVRSLAVENRVTITNTIERIRFLQKIGVLQPKFAVELIEAFAFMSWVRLHAELLDIKNGETYDNYVDPDTLNKLERDLLKDSFKIVNEFKKLITHHFKLNLVS</sequence>
<dbReference type="InterPro" id="IPR014710">
    <property type="entry name" value="RmlC-like_jellyroll"/>
</dbReference>
<dbReference type="Pfam" id="PF10335">
    <property type="entry name" value="DUF294_C"/>
    <property type="match status" value="1"/>
</dbReference>
<organism evidence="5 6">
    <name type="scientific">Beggiatoa alba B18LD</name>
    <dbReference type="NCBI Taxonomy" id="395493"/>
    <lineage>
        <taxon>Bacteria</taxon>
        <taxon>Pseudomonadati</taxon>
        <taxon>Pseudomonadota</taxon>
        <taxon>Gammaproteobacteria</taxon>
        <taxon>Thiotrichales</taxon>
        <taxon>Thiotrichaceae</taxon>
        <taxon>Beggiatoa</taxon>
    </lineage>
</organism>
<dbReference type="SMART" id="SM00100">
    <property type="entry name" value="cNMP"/>
    <property type="match status" value="1"/>
</dbReference>
<dbReference type="InterPro" id="IPR046342">
    <property type="entry name" value="CBS_dom_sf"/>
</dbReference>
<dbReference type="AlphaFoldDB" id="I3CDL2"/>
<dbReference type="Gene3D" id="2.60.120.10">
    <property type="entry name" value="Jelly Rolls"/>
    <property type="match status" value="1"/>
</dbReference>
<dbReference type="InterPro" id="IPR000595">
    <property type="entry name" value="cNMP-bd_dom"/>
</dbReference>
<evidence type="ECO:0000256" key="2">
    <source>
        <dbReference type="PROSITE-ProRule" id="PRU00703"/>
    </source>
</evidence>
<dbReference type="InterPro" id="IPR018821">
    <property type="entry name" value="DUF294_put_nucleoTrafse_sb-bd"/>
</dbReference>
<dbReference type="SUPFAM" id="SSF51206">
    <property type="entry name" value="cAMP-binding domain-like"/>
    <property type="match status" value="1"/>
</dbReference>
<dbReference type="InterPro" id="IPR005105">
    <property type="entry name" value="GlnD_Uridyltrans_N"/>
</dbReference>
<accession>I3CDL2</accession>
<dbReference type="EMBL" id="JH600070">
    <property type="protein sequence ID" value="EIJ41705.1"/>
    <property type="molecule type" value="Genomic_DNA"/>
</dbReference>
<dbReference type="Proteomes" id="UP000005744">
    <property type="component" value="Unassembled WGS sequence"/>
</dbReference>
<keyword evidence="1 2" id="KW-0129">CBS domain</keyword>
<dbReference type="InterPro" id="IPR000644">
    <property type="entry name" value="CBS_dom"/>
</dbReference>
<evidence type="ECO:0000259" key="4">
    <source>
        <dbReference type="PROSITE" id="PS51371"/>
    </source>
</evidence>